<keyword evidence="22" id="KW-0961">Cell wall biogenesis/degradation</keyword>
<comment type="caution">
    <text evidence="32">The sequence shown here is derived from an EMBL/GenBank/DDBJ whole genome shotgun (WGS) entry which is preliminary data.</text>
</comment>
<organism evidence="32 33">
    <name type="scientific">Candidatus Muproteobacteria bacterium RBG_16_60_9</name>
    <dbReference type="NCBI Taxonomy" id="1817755"/>
    <lineage>
        <taxon>Bacteria</taxon>
        <taxon>Pseudomonadati</taxon>
        <taxon>Pseudomonadota</taxon>
        <taxon>Candidatus Muproteobacteria</taxon>
    </lineage>
</organism>
<evidence type="ECO:0000256" key="25">
    <source>
        <dbReference type="ARBA" id="ARBA00049902"/>
    </source>
</evidence>
<dbReference type="InterPro" id="IPR023346">
    <property type="entry name" value="Lysozyme-like_dom_sf"/>
</dbReference>
<dbReference type="FunFam" id="1.10.3810.10:FF:000003">
    <property type="entry name" value="Penicillin-binding protein 1a"/>
    <property type="match status" value="1"/>
</dbReference>
<dbReference type="EC" id="2.4.99.28" evidence="24"/>
<evidence type="ECO:0000256" key="17">
    <source>
        <dbReference type="ARBA" id="ARBA00022984"/>
    </source>
</evidence>
<dbReference type="GO" id="GO:0030288">
    <property type="term" value="C:outer membrane-bounded periplasmic space"/>
    <property type="evidence" value="ECO:0007669"/>
    <property type="project" value="TreeGrafter"/>
</dbReference>
<gene>
    <name evidence="32" type="ORF">A2W18_13490</name>
</gene>
<feature type="transmembrane region" description="Helical" evidence="28">
    <location>
        <begin position="20"/>
        <end position="46"/>
    </location>
</feature>
<keyword evidence="14" id="KW-0378">Hydrolase</keyword>
<dbReference type="EMBL" id="MFSP01000098">
    <property type="protein sequence ID" value="OGI65994.1"/>
    <property type="molecule type" value="Genomic_DNA"/>
</dbReference>
<proteinExistence type="inferred from homology"/>
<evidence type="ECO:0000256" key="23">
    <source>
        <dbReference type="ARBA" id="ARBA00034000"/>
    </source>
</evidence>
<dbReference type="GO" id="GO:0009002">
    <property type="term" value="F:serine-type D-Ala-D-Ala carboxypeptidase activity"/>
    <property type="evidence" value="ECO:0007669"/>
    <property type="project" value="UniProtKB-EC"/>
</dbReference>
<dbReference type="Pfam" id="PF00905">
    <property type="entry name" value="Transpeptidase"/>
    <property type="match status" value="1"/>
</dbReference>
<evidence type="ECO:0000259" key="29">
    <source>
        <dbReference type="Pfam" id="PF00905"/>
    </source>
</evidence>
<evidence type="ECO:0000256" key="14">
    <source>
        <dbReference type="ARBA" id="ARBA00022801"/>
    </source>
</evidence>
<name>A0A1F6V8V8_9PROT</name>
<keyword evidence="10" id="KW-0645">Protease</keyword>
<dbReference type="PANTHER" id="PTHR32282">
    <property type="entry name" value="BINDING PROTEIN TRANSPEPTIDASE, PUTATIVE-RELATED"/>
    <property type="match status" value="1"/>
</dbReference>
<dbReference type="Pfam" id="PF00912">
    <property type="entry name" value="Transgly"/>
    <property type="match status" value="1"/>
</dbReference>
<keyword evidence="8" id="KW-0997">Cell inner membrane</keyword>
<feature type="region of interest" description="Disordered" evidence="27">
    <location>
        <begin position="809"/>
        <end position="846"/>
    </location>
</feature>
<feature type="domain" description="Penicillin-binding protein transpeptidase" evidence="29">
    <location>
        <begin position="449"/>
        <end position="716"/>
    </location>
</feature>
<feature type="domain" description="Penicillin-binding protein OB-like" evidence="31">
    <location>
        <begin position="332"/>
        <end position="447"/>
    </location>
</feature>
<evidence type="ECO:0000256" key="4">
    <source>
        <dbReference type="ARBA" id="ARBA00007739"/>
    </source>
</evidence>
<dbReference type="GO" id="GO:0005886">
    <property type="term" value="C:plasma membrane"/>
    <property type="evidence" value="ECO:0007669"/>
    <property type="project" value="UniProtKB-SubCell"/>
</dbReference>
<dbReference type="GO" id="GO:0071555">
    <property type="term" value="P:cell wall organization"/>
    <property type="evidence" value="ECO:0007669"/>
    <property type="project" value="UniProtKB-KW"/>
</dbReference>
<keyword evidence="11" id="KW-0328">Glycosyltransferase</keyword>
<evidence type="ECO:0000256" key="19">
    <source>
        <dbReference type="ARBA" id="ARBA00023136"/>
    </source>
</evidence>
<comment type="pathway">
    <text evidence="2">Cell wall biogenesis; peptidoglycan biosynthesis.</text>
</comment>
<sequence length="846" mass="92501">MDRPPGVFGRLSAYLPRKPWQMVLAGFLGLALAGTLALAVVALVLLPSLPQVRDLTDTELKVPLRVYTGDGELIAEFGEEKRIPVRIDQVPPRLIQAIVAAEDHNFYQHHGVDLWGVLRAAWYNVRTKSSGQGASTITMQVARNFFLSPEKTYTRKLRELLLAFKIERELSKEQILELYINKIFLGHRAYGFAAAAQVYYGNPLDKLNLSQVAMLAGLPKAPSRDNPISNPENAIDRRNYVLRHMRNLGYIDQATLDESLAAPLTASRHTVRYTLEAPYVAEMVRQYMFQTYDAKAYAGGFHVYTTLQSKHQHAANRALRRALLDYDERHGYRGAAGHIGLGEPPDLDRLDDALKDYRIVGDLLPGIVVQVAERSVSVYTQDGTTVEIDWGGLSWARRYVDENALGPAPQKAADVLRHGDVVYLESLDHSNLSEFGSRWRLAQIPDIAGALVSLRPSDGAVLALVGGFDFSRSSFNRVTQAERQPGSSLKPFVYSAALEKGFTAASTISGAPIVIEDVNLEDEWRPENYSRQFFGPTRLRKALTLSLNLVSIRLLRAIGPAYAADYLTRFGFDAQKLPHNLTLALGNAAATPLQMAAAYSVFANGGFRVQPYFIQRIEDGQHVLLEKAQPLVACPACEVATETESVTAAKNSSGVATNAAANSPQTATAPRVLSPEISFIMNSMLRDVVQDGTAKRAKELKREDLAGKTGTTDDYRDAWFNGFTGNLVATAWIGFDQVSSLGRGEAGARAALPMWIDYMRVALEGAAEKPLVQPEGVVTAYIDSETGAPTSVLEVGAIEEYFVLGTEGAPTVGATDPTAEDAANPTTSPAPKAPPPDTDKIRQKLF</sequence>
<evidence type="ECO:0000256" key="3">
    <source>
        <dbReference type="ARBA" id="ARBA00007090"/>
    </source>
</evidence>
<keyword evidence="12" id="KW-0808">Transferase</keyword>
<evidence type="ECO:0000256" key="6">
    <source>
        <dbReference type="ARBA" id="ARBA00018638"/>
    </source>
</evidence>
<dbReference type="SUPFAM" id="SSF56601">
    <property type="entry name" value="beta-lactamase/transpeptidase-like"/>
    <property type="match status" value="1"/>
</dbReference>
<keyword evidence="7" id="KW-1003">Cell membrane</keyword>
<evidence type="ECO:0000256" key="9">
    <source>
        <dbReference type="ARBA" id="ARBA00022645"/>
    </source>
</evidence>
<keyword evidence="16" id="KW-0735">Signal-anchor</keyword>
<evidence type="ECO:0000259" key="31">
    <source>
        <dbReference type="Pfam" id="PF17092"/>
    </source>
</evidence>
<evidence type="ECO:0000256" key="18">
    <source>
        <dbReference type="ARBA" id="ARBA00022989"/>
    </source>
</evidence>
<protein>
    <recommendedName>
        <fullName evidence="6">Penicillin-binding protein 1A</fullName>
        <ecNumber evidence="24">2.4.99.28</ecNumber>
        <ecNumber evidence="5">3.4.16.4</ecNumber>
    </recommendedName>
</protein>
<dbReference type="InterPro" id="IPR012338">
    <property type="entry name" value="Beta-lactam/transpept-like"/>
</dbReference>
<evidence type="ECO:0000256" key="12">
    <source>
        <dbReference type="ARBA" id="ARBA00022679"/>
    </source>
</evidence>
<keyword evidence="19 28" id="KW-0472">Membrane</keyword>
<keyword evidence="13 28" id="KW-0812">Transmembrane</keyword>
<evidence type="ECO:0000256" key="26">
    <source>
        <dbReference type="ARBA" id="ARBA00060592"/>
    </source>
</evidence>
<dbReference type="UniPathway" id="UPA00219"/>
<comment type="catalytic activity">
    <reaction evidence="23">
        <text>Preferential cleavage: (Ac)2-L-Lys-D-Ala-|-D-Ala. Also transpeptidation of peptidyl-alanyl moieties that are N-acyl substituents of D-alanine.</text>
        <dbReference type="EC" id="3.4.16.4"/>
    </reaction>
</comment>
<dbReference type="EC" id="3.4.16.4" evidence="5"/>
<dbReference type="Pfam" id="PF17092">
    <property type="entry name" value="PCB_OB"/>
    <property type="match status" value="1"/>
</dbReference>
<dbReference type="PANTHER" id="PTHR32282:SF27">
    <property type="entry name" value="PENICILLIN-BINDING PROTEIN 1A"/>
    <property type="match status" value="1"/>
</dbReference>
<keyword evidence="15" id="KW-0133">Cell shape</keyword>
<evidence type="ECO:0000256" key="22">
    <source>
        <dbReference type="ARBA" id="ARBA00023316"/>
    </source>
</evidence>
<evidence type="ECO:0000256" key="20">
    <source>
        <dbReference type="ARBA" id="ARBA00023251"/>
    </source>
</evidence>
<keyword evidence="18 28" id="KW-1133">Transmembrane helix</keyword>
<dbReference type="GO" id="GO:0008360">
    <property type="term" value="P:regulation of cell shape"/>
    <property type="evidence" value="ECO:0007669"/>
    <property type="project" value="UniProtKB-KW"/>
</dbReference>
<dbReference type="GO" id="GO:0046677">
    <property type="term" value="P:response to antibiotic"/>
    <property type="evidence" value="ECO:0007669"/>
    <property type="project" value="UniProtKB-KW"/>
</dbReference>
<comment type="catalytic activity">
    <reaction evidence="25">
        <text>[GlcNAc-(1-&gt;4)-Mur2Ac(oyl-L-Ala-gamma-D-Glu-L-Lys-D-Ala-D-Ala)](n)-di-trans,octa-cis-undecaprenyl diphosphate + beta-D-GlcNAc-(1-&gt;4)-Mur2Ac(oyl-L-Ala-gamma-D-Glu-L-Lys-D-Ala-D-Ala)-di-trans,octa-cis-undecaprenyl diphosphate = [GlcNAc-(1-&gt;4)-Mur2Ac(oyl-L-Ala-gamma-D-Glu-L-Lys-D-Ala-D-Ala)](n+1)-di-trans,octa-cis-undecaprenyl diphosphate + di-trans,octa-cis-undecaprenyl diphosphate + H(+)</text>
        <dbReference type="Rhea" id="RHEA:23708"/>
        <dbReference type="Rhea" id="RHEA-COMP:9602"/>
        <dbReference type="Rhea" id="RHEA-COMP:9603"/>
        <dbReference type="ChEBI" id="CHEBI:15378"/>
        <dbReference type="ChEBI" id="CHEBI:58405"/>
        <dbReference type="ChEBI" id="CHEBI:60033"/>
        <dbReference type="ChEBI" id="CHEBI:78435"/>
        <dbReference type="EC" id="2.4.99.28"/>
    </reaction>
</comment>
<evidence type="ECO:0000313" key="33">
    <source>
        <dbReference type="Proteomes" id="UP000179076"/>
    </source>
</evidence>
<feature type="compositionally biased region" description="Basic and acidic residues" evidence="27">
    <location>
        <begin position="837"/>
        <end position="846"/>
    </location>
</feature>
<evidence type="ECO:0000256" key="7">
    <source>
        <dbReference type="ARBA" id="ARBA00022475"/>
    </source>
</evidence>
<evidence type="ECO:0000256" key="1">
    <source>
        <dbReference type="ARBA" id="ARBA00004249"/>
    </source>
</evidence>
<evidence type="ECO:0000256" key="21">
    <source>
        <dbReference type="ARBA" id="ARBA00023268"/>
    </source>
</evidence>
<dbReference type="InterPro" id="IPR031376">
    <property type="entry name" value="PCB_OB"/>
</dbReference>
<evidence type="ECO:0000259" key="30">
    <source>
        <dbReference type="Pfam" id="PF00912"/>
    </source>
</evidence>
<comment type="similarity">
    <text evidence="3">In the C-terminal section; belongs to the transpeptidase family.</text>
</comment>
<dbReference type="Gene3D" id="1.10.3810.10">
    <property type="entry name" value="Biosynthetic peptidoglycan transglycosylase-like"/>
    <property type="match status" value="1"/>
</dbReference>
<dbReference type="Gene3D" id="3.40.710.10">
    <property type="entry name" value="DD-peptidase/beta-lactamase superfamily"/>
    <property type="match status" value="2"/>
</dbReference>
<dbReference type="InterPro" id="IPR001264">
    <property type="entry name" value="Glyco_trans_51"/>
</dbReference>
<reference evidence="32 33" key="1">
    <citation type="journal article" date="2016" name="Nat. Commun.">
        <title>Thousands of microbial genomes shed light on interconnected biogeochemical processes in an aquifer system.</title>
        <authorList>
            <person name="Anantharaman K."/>
            <person name="Brown C.T."/>
            <person name="Hug L.A."/>
            <person name="Sharon I."/>
            <person name="Castelle C.J."/>
            <person name="Probst A.J."/>
            <person name="Thomas B.C."/>
            <person name="Singh A."/>
            <person name="Wilkins M.J."/>
            <person name="Karaoz U."/>
            <person name="Brodie E.L."/>
            <person name="Williams K.H."/>
            <person name="Hubbard S.S."/>
            <person name="Banfield J.F."/>
        </authorList>
    </citation>
    <scope>NUCLEOTIDE SEQUENCE [LARGE SCALE GENOMIC DNA]</scope>
</reference>
<evidence type="ECO:0000313" key="32">
    <source>
        <dbReference type="EMBL" id="OGI65994.1"/>
    </source>
</evidence>
<evidence type="ECO:0000256" key="27">
    <source>
        <dbReference type="SAM" id="MobiDB-lite"/>
    </source>
</evidence>
<dbReference type="InterPro" id="IPR036950">
    <property type="entry name" value="PBP_transglycosylase"/>
</dbReference>
<evidence type="ECO:0000256" key="15">
    <source>
        <dbReference type="ARBA" id="ARBA00022960"/>
    </source>
</evidence>
<dbReference type="Proteomes" id="UP000179076">
    <property type="component" value="Unassembled WGS sequence"/>
</dbReference>
<evidence type="ECO:0000256" key="28">
    <source>
        <dbReference type="SAM" id="Phobius"/>
    </source>
</evidence>
<evidence type="ECO:0000256" key="13">
    <source>
        <dbReference type="ARBA" id="ARBA00022692"/>
    </source>
</evidence>
<evidence type="ECO:0000256" key="11">
    <source>
        <dbReference type="ARBA" id="ARBA00022676"/>
    </source>
</evidence>
<dbReference type="GO" id="GO:0008955">
    <property type="term" value="F:peptidoglycan glycosyltransferase activity"/>
    <property type="evidence" value="ECO:0007669"/>
    <property type="project" value="UniProtKB-EC"/>
</dbReference>
<keyword evidence="17" id="KW-0573">Peptidoglycan synthesis</keyword>
<keyword evidence="9" id="KW-0121">Carboxypeptidase</keyword>
<dbReference type="NCBIfam" id="TIGR02074">
    <property type="entry name" value="PBP_1a_fam"/>
    <property type="match status" value="1"/>
</dbReference>
<dbReference type="AlphaFoldDB" id="A0A1F6V8V8"/>
<evidence type="ECO:0000256" key="2">
    <source>
        <dbReference type="ARBA" id="ARBA00004752"/>
    </source>
</evidence>
<evidence type="ECO:0000256" key="16">
    <source>
        <dbReference type="ARBA" id="ARBA00022968"/>
    </source>
</evidence>
<evidence type="ECO:0000256" key="8">
    <source>
        <dbReference type="ARBA" id="ARBA00022519"/>
    </source>
</evidence>
<comment type="pathway">
    <text evidence="26">Glycan biosynthesis.</text>
</comment>
<feature type="domain" description="Glycosyl transferase family 51" evidence="30">
    <location>
        <begin position="70"/>
        <end position="245"/>
    </location>
</feature>
<dbReference type="GO" id="GO:0008658">
    <property type="term" value="F:penicillin binding"/>
    <property type="evidence" value="ECO:0007669"/>
    <property type="project" value="InterPro"/>
</dbReference>
<evidence type="ECO:0000256" key="24">
    <source>
        <dbReference type="ARBA" id="ARBA00044770"/>
    </source>
</evidence>
<dbReference type="GO" id="GO:0006508">
    <property type="term" value="P:proteolysis"/>
    <property type="evidence" value="ECO:0007669"/>
    <property type="project" value="UniProtKB-KW"/>
</dbReference>
<comment type="similarity">
    <text evidence="4">In the N-terminal section; belongs to the glycosyltransferase 51 family.</text>
</comment>
<keyword evidence="21" id="KW-0511">Multifunctional enzyme</keyword>
<dbReference type="GO" id="GO:0009252">
    <property type="term" value="P:peptidoglycan biosynthetic process"/>
    <property type="evidence" value="ECO:0007669"/>
    <property type="project" value="UniProtKB-UniPathway"/>
</dbReference>
<dbReference type="InterPro" id="IPR050396">
    <property type="entry name" value="Glycosyltr_51/Transpeptidase"/>
</dbReference>
<evidence type="ECO:0000256" key="5">
    <source>
        <dbReference type="ARBA" id="ARBA00012448"/>
    </source>
</evidence>
<comment type="subcellular location">
    <subcellularLocation>
        <location evidence="1">Cell inner membrane</location>
        <topology evidence="1">Single-pass type II membrane protein</topology>
    </subcellularLocation>
</comment>
<accession>A0A1F6V8V8</accession>
<keyword evidence="20" id="KW-0046">Antibiotic resistance</keyword>
<dbReference type="InterPro" id="IPR001460">
    <property type="entry name" value="PCN-bd_Tpept"/>
</dbReference>
<evidence type="ECO:0000256" key="10">
    <source>
        <dbReference type="ARBA" id="ARBA00022670"/>
    </source>
</evidence>
<dbReference type="SUPFAM" id="SSF53955">
    <property type="entry name" value="Lysozyme-like"/>
    <property type="match status" value="1"/>
</dbReference>